<dbReference type="EMBL" id="SJPV01000018">
    <property type="protein sequence ID" value="TWU31142.1"/>
    <property type="molecule type" value="Genomic_DNA"/>
</dbReference>
<reference evidence="2 3" key="1">
    <citation type="submission" date="2019-02" db="EMBL/GenBank/DDBJ databases">
        <title>Deep-cultivation of Planctomycetes and their phenomic and genomic characterization uncovers novel biology.</title>
        <authorList>
            <person name="Wiegand S."/>
            <person name="Jogler M."/>
            <person name="Boedeker C."/>
            <person name="Pinto D."/>
            <person name="Vollmers J."/>
            <person name="Rivas-Marin E."/>
            <person name="Kohn T."/>
            <person name="Peeters S.H."/>
            <person name="Heuer A."/>
            <person name="Rast P."/>
            <person name="Oberbeckmann S."/>
            <person name="Bunk B."/>
            <person name="Jeske O."/>
            <person name="Meyerdierks A."/>
            <person name="Storesund J.E."/>
            <person name="Kallscheuer N."/>
            <person name="Luecker S."/>
            <person name="Lage O.M."/>
            <person name="Pohl T."/>
            <person name="Merkel B.J."/>
            <person name="Hornburger P."/>
            <person name="Mueller R.-W."/>
            <person name="Bruemmer F."/>
            <person name="Labrenz M."/>
            <person name="Spormann A.M."/>
            <person name="Op Den Camp H."/>
            <person name="Overmann J."/>
            <person name="Amann R."/>
            <person name="Jetten M.S.M."/>
            <person name="Mascher T."/>
            <person name="Medema M.H."/>
            <person name="Devos D.P."/>
            <person name="Kaster A.-K."/>
            <person name="Ovreas L."/>
            <person name="Rohde M."/>
            <person name="Galperin M.Y."/>
            <person name="Jogler C."/>
        </authorList>
    </citation>
    <scope>NUCLEOTIDE SEQUENCE [LARGE SCALE GENOMIC DNA]</scope>
    <source>
        <strain evidence="2 3">Poly41</strain>
    </source>
</reference>
<evidence type="ECO:0008006" key="4">
    <source>
        <dbReference type="Google" id="ProtNLM"/>
    </source>
</evidence>
<dbReference type="OrthoDB" id="260350at2"/>
<keyword evidence="3" id="KW-1185">Reference proteome</keyword>
<accession>A0A5C6D2H6</accession>
<keyword evidence="1" id="KW-0732">Signal</keyword>
<evidence type="ECO:0000313" key="2">
    <source>
        <dbReference type="EMBL" id="TWU31142.1"/>
    </source>
</evidence>
<dbReference type="InterPro" id="IPR011050">
    <property type="entry name" value="Pectin_lyase_fold/virulence"/>
</dbReference>
<evidence type="ECO:0000256" key="1">
    <source>
        <dbReference type="SAM" id="SignalP"/>
    </source>
</evidence>
<dbReference type="RefSeq" id="WP_146531031.1">
    <property type="nucleotide sequence ID" value="NZ_SJPV01000018.1"/>
</dbReference>
<protein>
    <recommendedName>
        <fullName evidence="4">Pectate lyase superfamily protein</fullName>
    </recommendedName>
</protein>
<proteinExistence type="predicted"/>
<gene>
    <name evidence="2" type="ORF">Poly41_63330</name>
</gene>
<name>A0A5C6D2H6_9BACT</name>
<organism evidence="2 3">
    <name type="scientific">Novipirellula artificiosorum</name>
    <dbReference type="NCBI Taxonomy" id="2528016"/>
    <lineage>
        <taxon>Bacteria</taxon>
        <taxon>Pseudomonadati</taxon>
        <taxon>Planctomycetota</taxon>
        <taxon>Planctomycetia</taxon>
        <taxon>Pirellulales</taxon>
        <taxon>Pirellulaceae</taxon>
        <taxon>Novipirellula</taxon>
    </lineage>
</organism>
<sequence length="109" mass="11840" precursor="true">MLNLERPALAALVPALLFLVAPVDAAPPDFSWLPSAPKLPPPEGQVIRVSTVDQLFQAASDIRPGGTILVADGHYMMPRYFELRTDDVTLRSQSCDRHKVILDGAESSS</sequence>
<dbReference type="Proteomes" id="UP000319143">
    <property type="component" value="Unassembled WGS sequence"/>
</dbReference>
<dbReference type="AlphaFoldDB" id="A0A5C6D2H6"/>
<feature type="chain" id="PRO_5022972253" description="Pectate lyase superfamily protein" evidence="1">
    <location>
        <begin position="26"/>
        <end position="109"/>
    </location>
</feature>
<comment type="caution">
    <text evidence="2">The sequence shown here is derived from an EMBL/GenBank/DDBJ whole genome shotgun (WGS) entry which is preliminary data.</text>
</comment>
<feature type="signal peptide" evidence="1">
    <location>
        <begin position="1"/>
        <end position="25"/>
    </location>
</feature>
<evidence type="ECO:0000313" key="3">
    <source>
        <dbReference type="Proteomes" id="UP000319143"/>
    </source>
</evidence>
<dbReference type="SUPFAM" id="SSF51126">
    <property type="entry name" value="Pectin lyase-like"/>
    <property type="match status" value="1"/>
</dbReference>